<dbReference type="AlphaFoldDB" id="A0A2V3J5W0"/>
<proteinExistence type="predicted"/>
<comment type="caution">
    <text evidence="9">The sequence shown here is derived from an EMBL/GenBank/DDBJ whole genome shotgun (WGS) entry which is preliminary data.</text>
</comment>
<keyword evidence="3 7" id="KW-1133">Transmembrane helix</keyword>
<dbReference type="EMBL" id="NBIV01000002">
    <property type="protein sequence ID" value="PXF49764.1"/>
    <property type="molecule type" value="Genomic_DNA"/>
</dbReference>
<dbReference type="CDD" id="cd13962">
    <property type="entry name" value="PT_UbiA_UBIAD1"/>
    <property type="match status" value="1"/>
</dbReference>
<dbReference type="STRING" id="448386.A0A2V3J5W0"/>
<dbReference type="Pfam" id="PF01040">
    <property type="entry name" value="UbiA"/>
    <property type="match status" value="1"/>
</dbReference>
<sequence>MTSAIFDKVALLSYLIALFRLLRTQMTTISAVTHLCASLLSPNFSVQIFFRVWIYILLTQFCTHYLGEYYDRHSDRLNRNATVFTGGSRQIHLGAVPQNHVLHLGHVLTVLSATAALTLVPAPSRGLALTITFLAYSYSAPPLLLNHRRLGELDATLITSVLVPLLSICAQQASPPLPLFLQLVIPPTLCKFALFLTLNIADRRADHAASKITLAVHLGRRGGARLHYFLTVLAYLAATVIAIFDAQRAGVLPALRLLTLVLASSPLGLSFGLLWWKPFLRRPLLDIRLPLIAFFAWRTFGKVISKRRDAVKSLKTLKATSESGSAPPLNRAGFAMASSSSRDCDVTIIGGGIAGLTAAASLIQQGLKVRVLERRSSATEADSGADLALWPGAISLLKMLGVERSFFDKTCFPLSTVLMCNMDFDRMGKQDAAALLKRIDMEEVTRESGESFVLVPRQSLVKAIRALVPEEVVEYGANVERIVESEDEDMTVVIYSKTDDDGTNSSHRICSRVAIGADGARSRTRKHVAGNNVPELRYCGEVCYRGVLQLRQLDDETRDRVEELFPDAADARTMRICYGAGLRSSFGYMSADGEVAYWWVKVITSEAPVNKGKIENCSWPEPLKTLHDVTADDAFYLNAIEDSEELSTWSSPRVALIGDAAHVVSPNMGQGACLAIEDAVALSTQLATYWHEADGHVEAFYEYEMMRKSFVGAIVRDTRKQLKVGQLQAWPAVALRNLLLRIVPATVLQKTLKQSIFDVSAVQEQFRSRKVA</sequence>
<gene>
    <name evidence="9" type="ORF">BWQ96_00416</name>
</gene>
<dbReference type="PRINTS" id="PR00420">
    <property type="entry name" value="RNGMNOXGNASE"/>
</dbReference>
<feature type="domain" description="FAD-binding" evidence="8">
    <location>
        <begin position="343"/>
        <end position="716"/>
    </location>
</feature>
<keyword evidence="6 7" id="KW-0472">Membrane</keyword>
<dbReference type="InterPro" id="IPR050493">
    <property type="entry name" value="FAD-dep_Monooxygenase_BioMet"/>
</dbReference>
<dbReference type="GO" id="GO:0071949">
    <property type="term" value="F:FAD binding"/>
    <property type="evidence" value="ECO:0007669"/>
    <property type="project" value="InterPro"/>
</dbReference>
<dbReference type="GO" id="GO:0004659">
    <property type="term" value="F:prenyltransferase activity"/>
    <property type="evidence" value="ECO:0007669"/>
    <property type="project" value="InterPro"/>
</dbReference>
<dbReference type="InterPro" id="IPR036188">
    <property type="entry name" value="FAD/NAD-bd_sf"/>
</dbReference>
<keyword evidence="5" id="KW-0503">Monooxygenase</keyword>
<evidence type="ECO:0000313" key="9">
    <source>
        <dbReference type="EMBL" id="PXF49764.1"/>
    </source>
</evidence>
<organism evidence="9 10">
    <name type="scientific">Gracilariopsis chorda</name>
    <dbReference type="NCBI Taxonomy" id="448386"/>
    <lineage>
        <taxon>Eukaryota</taxon>
        <taxon>Rhodophyta</taxon>
        <taxon>Florideophyceae</taxon>
        <taxon>Rhodymeniophycidae</taxon>
        <taxon>Gracilariales</taxon>
        <taxon>Gracilariaceae</taxon>
        <taxon>Gracilariopsis</taxon>
    </lineage>
</organism>
<dbReference type="Proteomes" id="UP000247409">
    <property type="component" value="Unassembled WGS sequence"/>
</dbReference>
<reference evidence="9 10" key="1">
    <citation type="journal article" date="2018" name="Mol. Biol. Evol.">
        <title>Analysis of the draft genome of the red seaweed Gracilariopsis chorda provides insights into genome size evolution in Rhodophyta.</title>
        <authorList>
            <person name="Lee J."/>
            <person name="Yang E.C."/>
            <person name="Graf L."/>
            <person name="Yang J.H."/>
            <person name="Qiu H."/>
            <person name="Zel Zion U."/>
            <person name="Chan C.X."/>
            <person name="Stephens T.G."/>
            <person name="Weber A.P.M."/>
            <person name="Boo G.H."/>
            <person name="Boo S.M."/>
            <person name="Kim K.M."/>
            <person name="Shin Y."/>
            <person name="Jung M."/>
            <person name="Lee S.J."/>
            <person name="Yim H.S."/>
            <person name="Lee J.H."/>
            <person name="Bhattacharya D."/>
            <person name="Yoon H.S."/>
        </authorList>
    </citation>
    <scope>NUCLEOTIDE SEQUENCE [LARGE SCALE GENOMIC DNA]</scope>
    <source>
        <strain evidence="9 10">SKKU-2015</strain>
        <tissue evidence="9">Whole body</tissue>
    </source>
</reference>
<dbReference type="PANTHER" id="PTHR13789">
    <property type="entry name" value="MONOOXYGENASE"/>
    <property type="match status" value="1"/>
</dbReference>
<feature type="transmembrane region" description="Helical" evidence="7">
    <location>
        <begin position="179"/>
        <end position="201"/>
    </location>
</feature>
<name>A0A2V3J5W0_9FLOR</name>
<evidence type="ECO:0000256" key="3">
    <source>
        <dbReference type="ARBA" id="ARBA00022989"/>
    </source>
</evidence>
<evidence type="ECO:0000256" key="2">
    <source>
        <dbReference type="ARBA" id="ARBA00022692"/>
    </source>
</evidence>
<evidence type="ECO:0000256" key="7">
    <source>
        <dbReference type="SAM" id="Phobius"/>
    </source>
</evidence>
<evidence type="ECO:0000256" key="4">
    <source>
        <dbReference type="ARBA" id="ARBA00023002"/>
    </source>
</evidence>
<keyword evidence="2 7" id="KW-0812">Transmembrane</keyword>
<feature type="transmembrane region" description="Helical" evidence="7">
    <location>
        <begin position="226"/>
        <end position="244"/>
    </location>
</feature>
<protein>
    <submittedName>
        <fullName evidence="9">FAD-dependent urate hydroxylase</fullName>
    </submittedName>
</protein>
<evidence type="ECO:0000259" key="8">
    <source>
        <dbReference type="Pfam" id="PF01494"/>
    </source>
</evidence>
<dbReference type="Pfam" id="PF01494">
    <property type="entry name" value="FAD_binding_3"/>
    <property type="match status" value="1"/>
</dbReference>
<dbReference type="GO" id="GO:0004497">
    <property type="term" value="F:monooxygenase activity"/>
    <property type="evidence" value="ECO:0007669"/>
    <property type="project" value="UniProtKB-KW"/>
</dbReference>
<accession>A0A2V3J5W0</accession>
<evidence type="ECO:0000256" key="5">
    <source>
        <dbReference type="ARBA" id="ARBA00023033"/>
    </source>
</evidence>
<dbReference type="InterPro" id="IPR002938">
    <property type="entry name" value="FAD-bd"/>
</dbReference>
<dbReference type="SUPFAM" id="SSF51905">
    <property type="entry name" value="FAD/NAD(P)-binding domain"/>
    <property type="match status" value="1"/>
</dbReference>
<dbReference type="GO" id="GO:0016020">
    <property type="term" value="C:membrane"/>
    <property type="evidence" value="ECO:0007669"/>
    <property type="project" value="UniProtKB-SubCell"/>
</dbReference>
<evidence type="ECO:0000256" key="1">
    <source>
        <dbReference type="ARBA" id="ARBA00004141"/>
    </source>
</evidence>
<dbReference type="OrthoDB" id="655030at2759"/>
<comment type="subcellular location">
    <subcellularLocation>
        <location evidence="1">Membrane</location>
        <topology evidence="1">Multi-pass membrane protein</topology>
    </subcellularLocation>
</comment>
<evidence type="ECO:0000313" key="10">
    <source>
        <dbReference type="Proteomes" id="UP000247409"/>
    </source>
</evidence>
<evidence type="ECO:0000256" key="6">
    <source>
        <dbReference type="ARBA" id="ARBA00023136"/>
    </source>
</evidence>
<keyword evidence="10" id="KW-1185">Reference proteome</keyword>
<keyword evidence="4" id="KW-0560">Oxidoreductase</keyword>
<dbReference type="PANTHER" id="PTHR13789:SF309">
    <property type="entry name" value="PUTATIVE (AFU_ORTHOLOGUE AFUA_6G14510)-RELATED"/>
    <property type="match status" value="1"/>
</dbReference>
<feature type="transmembrane region" description="Helical" evidence="7">
    <location>
        <begin position="256"/>
        <end position="276"/>
    </location>
</feature>
<dbReference type="InterPro" id="IPR000537">
    <property type="entry name" value="UbiA_prenyltransferase"/>
</dbReference>
<dbReference type="Gene3D" id="3.50.50.60">
    <property type="entry name" value="FAD/NAD(P)-binding domain"/>
    <property type="match status" value="1"/>
</dbReference>
<dbReference type="InterPro" id="IPR026046">
    <property type="entry name" value="UBIAD1"/>
</dbReference>